<dbReference type="OrthoDB" id="9765204at2"/>
<dbReference type="InterPro" id="IPR056823">
    <property type="entry name" value="TEN-like_YD-shell"/>
</dbReference>
<evidence type="ECO:0000259" key="4">
    <source>
        <dbReference type="Pfam" id="PF25023"/>
    </source>
</evidence>
<keyword evidence="1" id="KW-0677">Repeat</keyword>
<dbReference type="EMBL" id="FTNY01000001">
    <property type="protein sequence ID" value="SIS30584.1"/>
    <property type="molecule type" value="Genomic_DNA"/>
</dbReference>
<evidence type="ECO:0000256" key="1">
    <source>
        <dbReference type="ARBA" id="ARBA00022737"/>
    </source>
</evidence>
<dbReference type="Gene3D" id="2.180.10.10">
    <property type="entry name" value="RHS repeat-associated core"/>
    <property type="match status" value="2"/>
</dbReference>
<name>A0A1N7I0M1_9FLAO</name>
<dbReference type="Pfam" id="PF25023">
    <property type="entry name" value="TEN_YD-shell"/>
    <property type="match status" value="1"/>
</dbReference>
<dbReference type="NCBIfam" id="TIGR03696">
    <property type="entry name" value="Rhs_assc_core"/>
    <property type="match status" value="1"/>
</dbReference>
<organism evidence="5 6">
    <name type="scientific">Chryseobacterium shigense</name>
    <dbReference type="NCBI Taxonomy" id="297244"/>
    <lineage>
        <taxon>Bacteria</taxon>
        <taxon>Pseudomonadati</taxon>
        <taxon>Bacteroidota</taxon>
        <taxon>Flavobacteriia</taxon>
        <taxon>Flavobacteriales</taxon>
        <taxon>Weeksellaceae</taxon>
        <taxon>Chryseobacterium group</taxon>
        <taxon>Chryseobacterium</taxon>
    </lineage>
</organism>
<keyword evidence="6" id="KW-1185">Reference proteome</keyword>
<dbReference type="Pfam" id="PF05593">
    <property type="entry name" value="RHS_repeat"/>
    <property type="match status" value="1"/>
</dbReference>
<proteinExistence type="predicted"/>
<dbReference type="NCBIfam" id="TIGR01643">
    <property type="entry name" value="YD_repeat_2x"/>
    <property type="match status" value="2"/>
</dbReference>
<sequence>MMSNRIHSNAFNFDSSMNAGVDPRTGQFSCSVDLVSLTPYNMDHDGVTVTLSYDPLSPGIDPTAIGRVAERHEEGFGHGWKLNLSTIEIENHDVNRPTSVNLHNGTSFEIEGRPAINEDAILRDNKIENIRVRRISPTRFEIWYKNGIVETLDSYIEYWSGRDPLAIKFRCTQIRFPNGEFFTIRWHANRYVLMEITSNIYGQVYLSAVVDGRHRITNYRYPIENGFATVIISYRNGGHDFGSIIQRISLPSPHVDLQQRGHYFQYVFRFQSRSQSASYCLISRYENPLGSHENISYHNQGHQVSNNDFIPAVSQHEIWPGGPANHRVIQKRYSYSTNNFMGFDRNAQHQSGTDNLYLRTTTYNYESTETLTTSNNIILEAIHRTYNRFHLLTNEVTTRGICRTTKRLDYNEITGVNFFGQPGNLQFPRSSQVTFRDLRSGTERTETELMETDNFGNVLSSTDSSGVTKRYAYFPAAGTPGQCPADPLRFSRFLRELRVSPAGGITPVAPDKVIAYTYESFPGAPNVNHRFIARVTERINGISVTNYTYLNGANSWAGLILSENHTINNFTTQKQYHYRDQDGNRITTTTTTGFDRTATTEISARNLHTGNEVSFTDVAGVRKRFEYDALGHMSAEILELEGGRETRRVFILEFRARTFVELTIEPTGQRYQEEYDGMSRLIRVHQLMNNDPSQDWLEHRSIEYNELSQMTSEIERTRVRDSGASSDRIVSNRTGYSYDGWGNVADVQPQLGRRTVYEHNPIANTVLTNIWNRGSHRSHLNRFGEEERVEFIFNTNPPGGIYSVETATYDGFGRIISETDAEGNTTRFGYDEFDRITSKIMPDGTSIAMIYAGFSYENYIESISVNNILFGSLQYDGLGRVIRSTVGGRTTQFNYARPGDSKPTRITAPDGSVREMTYNRFLQDALTRIQTAGMADHTISYDNVLSTMEQAQNDNQTTSYSYDRDQNHIQETARSQGFTRSATHQYSSSGMLQSIQDPHANIEGYFYDPALPRLIRTTKRRVTTTYTYDGTSENLSHIRSLNSDTGRETTIQFVYDDFLRENVRIFSFLPNAPMQVNTFYNRNNQIVRRNTTQGGSGVLTQFFEYDRNSRLTVYHTQGTLRPTDHTGRSFWRQNFSYDQWGNITTLITQYNNGPDETTTYTYDSTDPTQLVSITTGNSNPITLEYDANGRLIRDEKGQQLIYNNLDQLIRVNNPDGTELCTYFYDAQGNLIEQQANGVINRRLYTLGELSNMQFGDNFISYINGAEQRIGQTSNIVGQNIHVPTTTLFGNDIDDTLRVDITHNNQTVFAYTPYGYRHQASLLPGFIGAIVDPVTGWYFLGNGYRVYNPILMRFHTPDSWSPFGAGGINPYIYANGDPINSSDPSGHMSTGDIVTVTVAAVSLALTLVGGIGIVVKGVAVIGRFLSRIFRVGRKAKSMAKVMSKAASKAGKPKVSTLSKVNNTLSVMSDTLSIVNIVVPDERVSKVLTYVEGLLAGGIGIFKGIVRMAARSSASRVRTTLAGAKGTISKKKRAKKIAGTAFDIGEGLLHGEAFTMNLLDDFGVIERNDSIELSDELIEYIRAGGNAGGLGVNLDINFAVDPGNVNQKPARNSLQGGRAPITGRRTWKVHR</sequence>
<accession>A0A1N7I0M1</accession>
<gene>
    <name evidence="5" type="ORF">SAMN05421639_101966</name>
</gene>
<evidence type="ECO:0000256" key="2">
    <source>
        <dbReference type="SAM" id="MobiDB-lite"/>
    </source>
</evidence>
<dbReference type="InterPro" id="IPR022385">
    <property type="entry name" value="Rhs_assc_core"/>
</dbReference>
<feature type="domain" description="Teneurin-like YD-shell" evidence="4">
    <location>
        <begin position="872"/>
        <end position="1280"/>
    </location>
</feature>
<dbReference type="Proteomes" id="UP000186373">
    <property type="component" value="Unassembled WGS sequence"/>
</dbReference>
<dbReference type="PANTHER" id="PTHR32305">
    <property type="match status" value="1"/>
</dbReference>
<protein>
    <submittedName>
        <fullName evidence="5">RHS repeat-associated core domain-containing protein</fullName>
    </submittedName>
</protein>
<reference evidence="6" key="1">
    <citation type="submission" date="2017-01" db="EMBL/GenBank/DDBJ databases">
        <authorList>
            <person name="Varghese N."/>
            <person name="Submissions S."/>
        </authorList>
    </citation>
    <scope>NUCLEOTIDE SEQUENCE [LARGE SCALE GENOMIC DNA]</scope>
    <source>
        <strain evidence="6">DSM 17126</strain>
    </source>
</reference>
<dbReference type="InterPro" id="IPR050708">
    <property type="entry name" value="T6SS_VgrG/RHS"/>
</dbReference>
<feature type="transmembrane region" description="Helical" evidence="3">
    <location>
        <begin position="1397"/>
        <end position="1424"/>
    </location>
</feature>
<keyword evidence="3" id="KW-0812">Transmembrane</keyword>
<evidence type="ECO:0000313" key="6">
    <source>
        <dbReference type="Proteomes" id="UP000186373"/>
    </source>
</evidence>
<evidence type="ECO:0000313" key="5">
    <source>
        <dbReference type="EMBL" id="SIS30584.1"/>
    </source>
</evidence>
<dbReference type="InterPro" id="IPR006530">
    <property type="entry name" value="YD"/>
</dbReference>
<keyword evidence="3" id="KW-0472">Membrane</keyword>
<dbReference type="PANTHER" id="PTHR32305:SF15">
    <property type="entry name" value="PROTEIN RHSA-RELATED"/>
    <property type="match status" value="1"/>
</dbReference>
<evidence type="ECO:0000256" key="3">
    <source>
        <dbReference type="SAM" id="Phobius"/>
    </source>
</evidence>
<feature type="region of interest" description="Disordered" evidence="2">
    <location>
        <begin position="1608"/>
        <end position="1629"/>
    </location>
</feature>
<keyword evidence="3" id="KW-1133">Transmembrane helix</keyword>
<dbReference type="InterPro" id="IPR031325">
    <property type="entry name" value="RHS_repeat"/>
</dbReference>